<name>A0AA90SNG3_9ACTN</name>
<dbReference type="Proteomes" id="UP001178281">
    <property type="component" value="Unassembled WGS sequence"/>
</dbReference>
<accession>A0AA90SNG3</accession>
<protein>
    <submittedName>
        <fullName evidence="2">Uncharacterized protein</fullName>
    </submittedName>
</protein>
<sequence>MTRRCVLCWVVAVFFLIVAGVAFYRGGPGGIDGLFLVIALAWVLLGIQAHQPVGWRG</sequence>
<organism evidence="2 3">
    <name type="scientific">Tsukamurella strandjordii</name>
    <dbReference type="NCBI Taxonomy" id="147577"/>
    <lineage>
        <taxon>Bacteria</taxon>
        <taxon>Bacillati</taxon>
        <taxon>Actinomycetota</taxon>
        <taxon>Actinomycetes</taxon>
        <taxon>Mycobacteriales</taxon>
        <taxon>Tsukamurellaceae</taxon>
        <taxon>Tsukamurella</taxon>
    </lineage>
</organism>
<dbReference type="AlphaFoldDB" id="A0AA90SNG3"/>
<reference evidence="2" key="1">
    <citation type="submission" date="2023-08" db="EMBL/GenBank/DDBJ databases">
        <title>The draft genome of Tsukamurella strandjordii strain 050030.</title>
        <authorList>
            <person name="Zhao F."/>
            <person name="Feng Y."/>
            <person name="Zong Z."/>
        </authorList>
    </citation>
    <scope>NUCLEOTIDE SEQUENCE</scope>
    <source>
        <strain evidence="2">050030</strain>
    </source>
</reference>
<gene>
    <name evidence="2" type="ORF">Q7X28_19855</name>
</gene>
<comment type="caution">
    <text evidence="2">The sequence shown here is derived from an EMBL/GenBank/DDBJ whole genome shotgun (WGS) entry which is preliminary data.</text>
</comment>
<dbReference type="RefSeq" id="WP_220657168.1">
    <property type="nucleotide sequence ID" value="NZ_BAAAII010000008.1"/>
</dbReference>
<keyword evidence="1" id="KW-0812">Transmembrane</keyword>
<proteinExistence type="predicted"/>
<evidence type="ECO:0000313" key="2">
    <source>
        <dbReference type="EMBL" id="MDP0400177.1"/>
    </source>
</evidence>
<feature type="transmembrane region" description="Helical" evidence="1">
    <location>
        <begin position="30"/>
        <end position="47"/>
    </location>
</feature>
<evidence type="ECO:0000313" key="3">
    <source>
        <dbReference type="Proteomes" id="UP001178281"/>
    </source>
</evidence>
<keyword evidence="3" id="KW-1185">Reference proteome</keyword>
<evidence type="ECO:0000256" key="1">
    <source>
        <dbReference type="SAM" id="Phobius"/>
    </source>
</evidence>
<dbReference type="EMBL" id="JAUTIX010000008">
    <property type="protein sequence ID" value="MDP0400177.1"/>
    <property type="molecule type" value="Genomic_DNA"/>
</dbReference>
<keyword evidence="1" id="KW-0472">Membrane</keyword>
<keyword evidence="1" id="KW-1133">Transmembrane helix</keyword>